<dbReference type="Gene3D" id="3.40.50.1980">
    <property type="entry name" value="Nitrogenase molybdenum iron protein domain"/>
    <property type="match status" value="2"/>
</dbReference>
<name>A0ABR9V5Z7_9CHRO</name>
<sequence>MFKKIAKIKLIVVTLFTITACGNNQVINNTDEKLNVVSTTTIIANLTEEIGGEAINHTGILARGADPHLYEPVPQDNITLENADLIFYNGYNLEPNLIRLIDSSGVNAQKLAVAELVTPLDTEGEENVPDPHVWGNVENVIIMVRGIEEQLIEILPQEEETFRQNAENLVEDLEELHIWIQEQIDTIPPSQRQLVTTHDAFQYYGFAYGLEIPGTLIGISTEEQPSAQTVRDLVETINSKGVKSIFAETTINPTLIETVAQEAGVEVAPNELYADSLGVEGSESGTYIGMMRANTETIVNALSSQ</sequence>
<comment type="subcellular location">
    <subcellularLocation>
        <location evidence="1">Cell envelope</location>
    </subcellularLocation>
</comment>
<dbReference type="Pfam" id="PF01297">
    <property type="entry name" value="ZnuA"/>
    <property type="match status" value="1"/>
</dbReference>
<comment type="similarity">
    <text evidence="5">Belongs to the bacterial solute-binding protein 9 family.</text>
</comment>
<evidence type="ECO:0000256" key="4">
    <source>
        <dbReference type="ARBA" id="ARBA00022729"/>
    </source>
</evidence>
<dbReference type="InterPro" id="IPR006128">
    <property type="entry name" value="Lipoprotein_PsaA-like"/>
</dbReference>
<dbReference type="InterPro" id="IPR050492">
    <property type="entry name" value="Bact_metal-bind_prot9"/>
</dbReference>
<dbReference type="PRINTS" id="PR00690">
    <property type="entry name" value="ADHESNFAMILY"/>
</dbReference>
<evidence type="ECO:0000256" key="6">
    <source>
        <dbReference type="SAM" id="SignalP"/>
    </source>
</evidence>
<keyword evidence="2 5" id="KW-0813">Transport</keyword>
<proteinExistence type="inferred from homology"/>
<dbReference type="InterPro" id="IPR006127">
    <property type="entry name" value="ZnuA-like"/>
</dbReference>
<protein>
    <submittedName>
        <fullName evidence="7">Zinc ABC transporter substrate-binding protein</fullName>
    </submittedName>
</protein>
<feature type="chain" id="PRO_5045715721" evidence="6">
    <location>
        <begin position="23"/>
        <end position="305"/>
    </location>
</feature>
<evidence type="ECO:0000313" key="8">
    <source>
        <dbReference type="Proteomes" id="UP000654604"/>
    </source>
</evidence>
<accession>A0ABR9V5Z7</accession>
<evidence type="ECO:0000256" key="1">
    <source>
        <dbReference type="ARBA" id="ARBA00004196"/>
    </source>
</evidence>
<dbReference type="InterPro" id="IPR006129">
    <property type="entry name" value="AdhesinB"/>
</dbReference>
<gene>
    <name evidence="7" type="ORF">IQ215_11460</name>
</gene>
<dbReference type="PANTHER" id="PTHR42953">
    <property type="entry name" value="HIGH-AFFINITY ZINC UPTAKE SYSTEM PROTEIN ZNUA-RELATED"/>
    <property type="match status" value="1"/>
</dbReference>
<evidence type="ECO:0000313" key="7">
    <source>
        <dbReference type="EMBL" id="MBE9223315.1"/>
    </source>
</evidence>
<dbReference type="PROSITE" id="PS51257">
    <property type="entry name" value="PROKAR_LIPOPROTEIN"/>
    <property type="match status" value="1"/>
</dbReference>
<organism evidence="7 8">
    <name type="scientific">Cyanobacterium stanieri LEGE 03274</name>
    <dbReference type="NCBI Taxonomy" id="1828756"/>
    <lineage>
        <taxon>Bacteria</taxon>
        <taxon>Bacillati</taxon>
        <taxon>Cyanobacteriota</taxon>
        <taxon>Cyanophyceae</taxon>
        <taxon>Oscillatoriophycideae</taxon>
        <taxon>Chroococcales</taxon>
        <taxon>Geminocystaceae</taxon>
        <taxon>Cyanobacterium</taxon>
    </lineage>
</organism>
<keyword evidence="8" id="KW-1185">Reference proteome</keyword>
<feature type="signal peptide" evidence="6">
    <location>
        <begin position="1"/>
        <end position="22"/>
    </location>
</feature>
<evidence type="ECO:0000256" key="3">
    <source>
        <dbReference type="ARBA" id="ARBA00022723"/>
    </source>
</evidence>
<reference evidence="7 8" key="1">
    <citation type="submission" date="2020-10" db="EMBL/GenBank/DDBJ databases">
        <authorList>
            <person name="Castelo-Branco R."/>
            <person name="Eusebio N."/>
            <person name="Adriana R."/>
            <person name="Vieira A."/>
            <person name="Brugerolle De Fraissinette N."/>
            <person name="Rezende De Castro R."/>
            <person name="Schneider M.P."/>
            <person name="Vasconcelos V."/>
            <person name="Leao P.N."/>
        </authorList>
    </citation>
    <scope>NUCLEOTIDE SEQUENCE [LARGE SCALE GENOMIC DNA]</scope>
    <source>
        <strain evidence="7 8">LEGE 03274</strain>
    </source>
</reference>
<comment type="caution">
    <text evidence="7">The sequence shown here is derived from an EMBL/GenBank/DDBJ whole genome shotgun (WGS) entry which is preliminary data.</text>
</comment>
<keyword evidence="4 6" id="KW-0732">Signal</keyword>
<dbReference type="SUPFAM" id="SSF53807">
    <property type="entry name" value="Helical backbone' metal receptor"/>
    <property type="match status" value="1"/>
</dbReference>
<dbReference type="RefSeq" id="WP_193801506.1">
    <property type="nucleotide sequence ID" value="NZ_JADEWC010000028.1"/>
</dbReference>
<dbReference type="Proteomes" id="UP000654604">
    <property type="component" value="Unassembled WGS sequence"/>
</dbReference>
<dbReference type="EMBL" id="JADEWC010000028">
    <property type="protein sequence ID" value="MBE9223315.1"/>
    <property type="molecule type" value="Genomic_DNA"/>
</dbReference>
<dbReference type="PANTHER" id="PTHR42953:SF1">
    <property type="entry name" value="METAL-BINDING PROTEIN HI_0362-RELATED"/>
    <property type="match status" value="1"/>
</dbReference>
<keyword evidence="3" id="KW-0479">Metal-binding</keyword>
<dbReference type="PRINTS" id="PR00691">
    <property type="entry name" value="ADHESINB"/>
</dbReference>
<evidence type="ECO:0000256" key="5">
    <source>
        <dbReference type="RuleBase" id="RU003512"/>
    </source>
</evidence>
<evidence type="ECO:0000256" key="2">
    <source>
        <dbReference type="ARBA" id="ARBA00022448"/>
    </source>
</evidence>